<accession>A0A4D7E5E5</accession>
<organism evidence="1 2">
    <name type="scientific">Agrobacterium larrymoorei</name>
    <dbReference type="NCBI Taxonomy" id="160699"/>
    <lineage>
        <taxon>Bacteria</taxon>
        <taxon>Pseudomonadati</taxon>
        <taxon>Pseudomonadota</taxon>
        <taxon>Alphaproteobacteria</taxon>
        <taxon>Hyphomicrobiales</taxon>
        <taxon>Rhizobiaceae</taxon>
        <taxon>Rhizobium/Agrobacterium group</taxon>
        <taxon>Agrobacterium</taxon>
    </lineage>
</organism>
<evidence type="ECO:0000313" key="2">
    <source>
        <dbReference type="Proteomes" id="UP000298545"/>
    </source>
</evidence>
<reference evidence="1 2" key="1">
    <citation type="submission" date="2019-04" db="EMBL/GenBank/DDBJ databases">
        <title>Complete genome sequence of Agrobacterium larrymoorei CFBP5473.</title>
        <authorList>
            <person name="Haryono M."/>
            <person name="Chou L."/>
            <person name="Lin Y.-C."/>
            <person name="Lai E.-M."/>
            <person name="Kuo C.-H."/>
        </authorList>
    </citation>
    <scope>NUCLEOTIDE SEQUENCE [LARGE SCALE GENOMIC DNA]</scope>
    <source>
        <strain evidence="1 2">CFBP5473</strain>
    </source>
</reference>
<name>A0A4D7E5E5_9HYPH</name>
<dbReference type="EMBL" id="CP039692">
    <property type="protein sequence ID" value="QCJ00421.1"/>
    <property type="molecule type" value="Genomic_DNA"/>
</dbReference>
<sequence length="66" mass="7430">MSVAWNFAEKADTVAFRNRIDQLLDLFSHQPGMAVCWVDVVIVINSPSVEMQFSMSLKLCRAGKAR</sequence>
<proteinExistence type="predicted"/>
<dbReference type="KEGG" id="alf:CFBP5473_15440"/>
<dbReference type="Proteomes" id="UP000298545">
    <property type="component" value="Chromosome linear"/>
</dbReference>
<evidence type="ECO:0000313" key="1">
    <source>
        <dbReference type="EMBL" id="QCJ00421.1"/>
    </source>
</evidence>
<gene>
    <name evidence="1" type="ORF">CFBP5473_15440</name>
</gene>
<protein>
    <submittedName>
        <fullName evidence="1">Uncharacterized protein</fullName>
    </submittedName>
</protein>
<dbReference type="OrthoDB" id="174925at2"/>
<dbReference type="AlphaFoldDB" id="A0A4D7E5E5"/>